<feature type="domain" description="CxxC-x17-CxxC" evidence="3">
    <location>
        <begin position="449"/>
        <end position="483"/>
    </location>
</feature>
<dbReference type="NCBIfam" id="TIGR04272">
    <property type="entry name" value="cxxc_cxxc_Mbark"/>
    <property type="match status" value="1"/>
</dbReference>
<accession>A0A2H0KPD8</accession>
<dbReference type="InterPro" id="IPR019476">
    <property type="entry name" value="T4SS_TraD_DNA-bd"/>
</dbReference>
<feature type="compositionally biased region" description="Basic and acidic residues" evidence="1">
    <location>
        <begin position="652"/>
        <end position="663"/>
    </location>
</feature>
<dbReference type="InterPro" id="IPR051162">
    <property type="entry name" value="T4SS_component"/>
</dbReference>
<dbReference type="CDD" id="cd01127">
    <property type="entry name" value="TrwB_TraG_TraD_VirD4"/>
    <property type="match status" value="2"/>
</dbReference>
<dbReference type="EMBL" id="PCVN01000123">
    <property type="protein sequence ID" value="PIQ73987.1"/>
    <property type="molecule type" value="Genomic_DNA"/>
</dbReference>
<dbReference type="PANTHER" id="PTHR30121">
    <property type="entry name" value="UNCHARACTERIZED PROTEIN YJGR-RELATED"/>
    <property type="match status" value="1"/>
</dbReference>
<gene>
    <name evidence="4" type="ORF">COV85_04545</name>
</gene>
<evidence type="ECO:0000259" key="3">
    <source>
        <dbReference type="Pfam" id="PF23477"/>
    </source>
</evidence>
<dbReference type="AlphaFoldDB" id="A0A2H0KPD8"/>
<name>A0A2H0KPD8_9BACT</name>
<dbReference type="InterPro" id="IPR027417">
    <property type="entry name" value="P-loop_NTPase"/>
</dbReference>
<reference evidence="4 5" key="1">
    <citation type="submission" date="2017-09" db="EMBL/GenBank/DDBJ databases">
        <title>Depth-based differentiation of microbial function through sediment-hosted aquifers and enrichment of novel symbionts in the deep terrestrial subsurface.</title>
        <authorList>
            <person name="Probst A.J."/>
            <person name="Ladd B."/>
            <person name="Jarett J.K."/>
            <person name="Geller-Mcgrath D.E."/>
            <person name="Sieber C.M."/>
            <person name="Emerson J.B."/>
            <person name="Anantharaman K."/>
            <person name="Thomas B.C."/>
            <person name="Malmstrom R."/>
            <person name="Stieglmeier M."/>
            <person name="Klingl A."/>
            <person name="Woyke T."/>
            <person name="Ryan C.M."/>
            <person name="Banfield J.F."/>
        </authorList>
    </citation>
    <scope>NUCLEOTIDE SEQUENCE [LARGE SCALE GENOMIC DNA]</scope>
    <source>
        <strain evidence="4">CG11_big_fil_rev_8_21_14_0_20_44_10</strain>
    </source>
</reference>
<evidence type="ECO:0000313" key="5">
    <source>
        <dbReference type="Proteomes" id="UP000231550"/>
    </source>
</evidence>
<sequence>MEDITVIGETNFRNQNRKFGIKTADRSRHVYVVGKTGTGKTTLLENMAIQDIQRGHGLAVVDPHGEFAEKMLDFVPSNRVNDVIYFNPADLDYPIAFNAIEKVSPEYRHLVASGLMGVFKKIWPDVWSARMEYILHNTILALLEYPGTTLLGINRMLADKDYRKKVVDRLADPAVKSFWVNEFAKYPERFREEAVAPIQNKVGQFISSPLIRNIIGQTKSSLDFQNIMNGQKILIVNLSKGKIGEDASKLLGALCITKLQLAAMARVNMPEDERKDFYLYVDEFQNFVTESFANILSEARKYHLDLILTHQYIDQLVTSESTVVKEAIFGNVGTMITFRVGAADAEFLEKEFEPEFMMNDLINLGFAQVYLKLMIDGMASKPFSANTLPPLPKVEKSHKEKIIGVSQERYATKRVNVEQKIAKWSGVTAGETAYKEKEGDKRARLEVVQLYEDVCWQCGKKTQVKFLPDGKRPIYCPECLQKIRAASPPSGSVRQGFAGGASGVGGGFVRTPVSEAPLQRQVFRQPVERQPMAEQRPRMERQPIERRPSETPRRPERRPERVDRFTRHTSRSDAGGPATNKISDGELATKEETRTISLGEATKNNSARNASPASNALRSDAGWHSDAGGSKKANAEVDLSELRKTLRGVLFGDEKDEKKEKEE</sequence>
<feature type="compositionally biased region" description="Basic and acidic residues" evidence="1">
    <location>
        <begin position="583"/>
        <end position="594"/>
    </location>
</feature>
<organism evidence="4 5">
    <name type="scientific">Candidatus Portnoybacteria bacterium CG11_big_fil_rev_8_21_14_0_20_44_10</name>
    <dbReference type="NCBI Taxonomy" id="1974818"/>
    <lineage>
        <taxon>Bacteria</taxon>
        <taxon>Candidatus Portnoyibacteriota</taxon>
    </lineage>
</organism>
<protein>
    <submittedName>
        <fullName evidence="4">Uncharacterized protein</fullName>
    </submittedName>
</protein>
<evidence type="ECO:0000313" key="4">
    <source>
        <dbReference type="EMBL" id="PIQ73987.1"/>
    </source>
</evidence>
<comment type="caution">
    <text evidence="4">The sequence shown here is derived from an EMBL/GenBank/DDBJ whole genome shotgun (WGS) entry which is preliminary data.</text>
</comment>
<evidence type="ECO:0000259" key="2">
    <source>
        <dbReference type="Pfam" id="PF10412"/>
    </source>
</evidence>
<dbReference type="PANTHER" id="PTHR30121:SF11">
    <property type="entry name" value="AAA+ ATPASE DOMAIN-CONTAINING PROTEIN"/>
    <property type="match status" value="1"/>
</dbReference>
<evidence type="ECO:0000256" key="1">
    <source>
        <dbReference type="SAM" id="MobiDB-lite"/>
    </source>
</evidence>
<feature type="region of interest" description="Disordered" evidence="1">
    <location>
        <begin position="515"/>
        <end position="663"/>
    </location>
</feature>
<dbReference type="Gene3D" id="3.40.50.300">
    <property type="entry name" value="P-loop containing nucleotide triphosphate hydrolases"/>
    <property type="match status" value="2"/>
</dbReference>
<dbReference type="SUPFAM" id="SSF52540">
    <property type="entry name" value="P-loop containing nucleoside triphosphate hydrolases"/>
    <property type="match status" value="1"/>
</dbReference>
<proteinExistence type="predicted"/>
<feature type="compositionally biased region" description="Low complexity" evidence="1">
    <location>
        <begin position="604"/>
        <end position="619"/>
    </location>
</feature>
<feature type="domain" description="Type IV secretion system coupling protein TraD DNA-binding" evidence="2">
    <location>
        <begin position="25"/>
        <end position="343"/>
    </location>
</feature>
<feature type="compositionally biased region" description="Basic and acidic residues" evidence="1">
    <location>
        <begin position="535"/>
        <end position="566"/>
    </location>
</feature>
<dbReference type="InterPro" id="IPR026363">
    <property type="entry name" value="CxxC-x17-CxxC_dom"/>
</dbReference>
<dbReference type="Pfam" id="PF23477">
    <property type="entry name" value="zf_Tbcl_2"/>
    <property type="match status" value="1"/>
</dbReference>
<dbReference type="Proteomes" id="UP000231550">
    <property type="component" value="Unassembled WGS sequence"/>
</dbReference>
<dbReference type="Pfam" id="PF10412">
    <property type="entry name" value="TrwB_AAD_bind"/>
    <property type="match status" value="1"/>
</dbReference>